<name>A0A1A9W0F0_9MUSC</name>
<reference evidence="2" key="2">
    <citation type="submission" date="2020-05" db="UniProtKB">
        <authorList>
            <consortium name="EnsemblMetazoa"/>
        </authorList>
    </citation>
    <scope>IDENTIFICATION</scope>
    <source>
        <strain evidence="2">IAEA</strain>
    </source>
</reference>
<evidence type="ECO:0000313" key="2">
    <source>
        <dbReference type="EnsemblMetazoa" id="GBRI001771-PA"/>
    </source>
</evidence>
<evidence type="ECO:0000256" key="1">
    <source>
        <dbReference type="SAM" id="Phobius"/>
    </source>
</evidence>
<keyword evidence="1" id="KW-0472">Membrane</keyword>
<keyword evidence="1" id="KW-1133">Transmembrane helix</keyword>
<sequence>MKSIPVWTALNEKLLLLPILPTRLCLSLLLMLMLFRDTYYRPFLNTNNEQWNDCLLNTNTVLKPLKYQYALSTCPMVQSHGLKFHLDLLSLGFKLLLDTNKPDSIQLKILWSMSGKRNNNINSSEFQNEFVKLRIFNALIGFLNMTQ</sequence>
<dbReference type="EnsemblMetazoa" id="GBRI001771-RA">
    <property type="protein sequence ID" value="GBRI001771-PA"/>
    <property type="gene ID" value="GBRI001771"/>
</dbReference>
<proteinExistence type="predicted"/>
<accession>A0A1A9W0F0</accession>
<organism evidence="2 3">
    <name type="scientific">Glossina brevipalpis</name>
    <dbReference type="NCBI Taxonomy" id="37001"/>
    <lineage>
        <taxon>Eukaryota</taxon>
        <taxon>Metazoa</taxon>
        <taxon>Ecdysozoa</taxon>
        <taxon>Arthropoda</taxon>
        <taxon>Hexapoda</taxon>
        <taxon>Insecta</taxon>
        <taxon>Pterygota</taxon>
        <taxon>Neoptera</taxon>
        <taxon>Endopterygota</taxon>
        <taxon>Diptera</taxon>
        <taxon>Brachycera</taxon>
        <taxon>Muscomorpha</taxon>
        <taxon>Hippoboscoidea</taxon>
        <taxon>Glossinidae</taxon>
        <taxon>Glossina</taxon>
    </lineage>
</organism>
<evidence type="ECO:0000313" key="3">
    <source>
        <dbReference type="Proteomes" id="UP000091820"/>
    </source>
</evidence>
<reference evidence="3" key="1">
    <citation type="submission" date="2014-03" db="EMBL/GenBank/DDBJ databases">
        <authorList>
            <person name="Aksoy S."/>
            <person name="Warren W."/>
            <person name="Wilson R.K."/>
        </authorList>
    </citation>
    <scope>NUCLEOTIDE SEQUENCE [LARGE SCALE GENOMIC DNA]</scope>
    <source>
        <strain evidence="3">IAEA</strain>
    </source>
</reference>
<keyword evidence="1" id="KW-0812">Transmembrane</keyword>
<keyword evidence="3" id="KW-1185">Reference proteome</keyword>
<dbReference type="AlphaFoldDB" id="A0A1A9W0F0"/>
<protein>
    <submittedName>
        <fullName evidence="2">Uncharacterized protein</fullName>
    </submittedName>
</protein>
<dbReference type="Proteomes" id="UP000091820">
    <property type="component" value="Unassembled WGS sequence"/>
</dbReference>
<dbReference type="VEuPathDB" id="VectorBase:GBRI001771"/>
<feature type="transmembrane region" description="Helical" evidence="1">
    <location>
        <begin position="15"/>
        <end position="35"/>
    </location>
</feature>